<keyword evidence="4" id="KW-0175">Coiled coil</keyword>
<name>A0A7K1T0B3_9SPHI</name>
<dbReference type="PRINTS" id="PR00038">
    <property type="entry name" value="HTHLUXR"/>
</dbReference>
<comment type="caution">
    <text evidence="7">The sequence shown here is derived from an EMBL/GenBank/DDBJ whole genome shotgun (WGS) entry which is preliminary data.</text>
</comment>
<dbReference type="SMART" id="SM00421">
    <property type="entry name" value="HTH_LUXR"/>
    <property type="match status" value="1"/>
</dbReference>
<evidence type="ECO:0000256" key="4">
    <source>
        <dbReference type="SAM" id="Coils"/>
    </source>
</evidence>
<evidence type="ECO:0000313" key="8">
    <source>
        <dbReference type="Proteomes" id="UP000462014"/>
    </source>
</evidence>
<dbReference type="GO" id="GO:0003677">
    <property type="term" value="F:DNA binding"/>
    <property type="evidence" value="ECO:0007669"/>
    <property type="project" value="UniProtKB-KW"/>
</dbReference>
<organism evidence="7 8">
    <name type="scientific">Mucilaginibacter arboris</name>
    <dbReference type="NCBI Taxonomy" id="2682090"/>
    <lineage>
        <taxon>Bacteria</taxon>
        <taxon>Pseudomonadati</taxon>
        <taxon>Bacteroidota</taxon>
        <taxon>Sphingobacteriia</taxon>
        <taxon>Sphingobacteriales</taxon>
        <taxon>Sphingobacteriaceae</taxon>
        <taxon>Mucilaginibacter</taxon>
    </lineage>
</organism>
<proteinExistence type="predicted"/>
<feature type="transmembrane region" description="Helical" evidence="5">
    <location>
        <begin position="137"/>
        <end position="157"/>
    </location>
</feature>
<feature type="transmembrane region" description="Helical" evidence="5">
    <location>
        <begin position="169"/>
        <end position="190"/>
    </location>
</feature>
<evidence type="ECO:0000256" key="1">
    <source>
        <dbReference type="ARBA" id="ARBA00023015"/>
    </source>
</evidence>
<feature type="domain" description="HTH luxR-type" evidence="6">
    <location>
        <begin position="249"/>
        <end position="314"/>
    </location>
</feature>
<reference evidence="7 8" key="1">
    <citation type="submission" date="2019-12" db="EMBL/GenBank/DDBJ databases">
        <title>Mucilaginibacter sp. HMF7410 genome sequencing and assembly.</title>
        <authorList>
            <person name="Kang H."/>
            <person name="Cha I."/>
            <person name="Kim H."/>
            <person name="Joh K."/>
        </authorList>
    </citation>
    <scope>NUCLEOTIDE SEQUENCE [LARGE SCALE GENOMIC DNA]</scope>
    <source>
        <strain evidence="7 8">HMF7410</strain>
    </source>
</reference>
<evidence type="ECO:0000256" key="5">
    <source>
        <dbReference type="SAM" id="Phobius"/>
    </source>
</evidence>
<sequence>MKVFNTDMDIETFVFIILEIVMLLYQILFYLQKPYDKKRYYYVILLTLYIVYNICGGLFPDPSLKVPIVTQNILAYGSGFVLACYFPYYFYKAFDLTKLRFHATYGVLLFLFTPFLLFIVAEYLIEGNIHLAVEHGVIIPFFYAIIALTAILNSIRIKYKEDITQGTEMYLTYFAVVPWVSMPIISFFNLSQLIEVLVMNGGFLIISGLFIWTMIKESIKDNVRLESLIKQSEQQLPKMEALFPNRFDYNVERLKLSPREIEVALLIIEGLRYEDIAQKLFIAKSTVTKHVQNIFLKTGVQNKAELIKELNKEPDKVLLRRYTSM</sequence>
<dbReference type="SUPFAM" id="SSF46894">
    <property type="entry name" value="C-terminal effector domain of the bipartite response regulators"/>
    <property type="match status" value="1"/>
</dbReference>
<evidence type="ECO:0000256" key="3">
    <source>
        <dbReference type="ARBA" id="ARBA00023163"/>
    </source>
</evidence>
<protein>
    <submittedName>
        <fullName evidence="7">LuxR family transcriptional regulator</fullName>
    </submittedName>
</protein>
<dbReference type="PANTHER" id="PTHR44688:SF16">
    <property type="entry name" value="DNA-BINDING TRANSCRIPTIONAL ACTIVATOR DEVR_DOSR"/>
    <property type="match status" value="1"/>
</dbReference>
<dbReference type="CDD" id="cd06170">
    <property type="entry name" value="LuxR_C_like"/>
    <property type="match status" value="1"/>
</dbReference>
<keyword evidence="3" id="KW-0804">Transcription</keyword>
<dbReference type="PROSITE" id="PS50043">
    <property type="entry name" value="HTH_LUXR_2"/>
    <property type="match status" value="1"/>
</dbReference>
<dbReference type="AlphaFoldDB" id="A0A7K1T0B3"/>
<dbReference type="GO" id="GO:0006355">
    <property type="term" value="P:regulation of DNA-templated transcription"/>
    <property type="evidence" value="ECO:0007669"/>
    <property type="project" value="InterPro"/>
</dbReference>
<dbReference type="EMBL" id="WPIK01000016">
    <property type="protein sequence ID" value="MVN22957.1"/>
    <property type="molecule type" value="Genomic_DNA"/>
</dbReference>
<feature type="coiled-coil region" evidence="4">
    <location>
        <begin position="215"/>
        <end position="242"/>
    </location>
</feature>
<feature type="transmembrane region" description="Helical" evidence="5">
    <location>
        <begin position="196"/>
        <end position="215"/>
    </location>
</feature>
<feature type="transmembrane region" description="Helical" evidence="5">
    <location>
        <begin position="12"/>
        <end position="31"/>
    </location>
</feature>
<feature type="transmembrane region" description="Helical" evidence="5">
    <location>
        <begin position="40"/>
        <end position="59"/>
    </location>
</feature>
<evidence type="ECO:0000256" key="2">
    <source>
        <dbReference type="ARBA" id="ARBA00023125"/>
    </source>
</evidence>
<keyword evidence="2" id="KW-0238">DNA-binding</keyword>
<keyword evidence="5" id="KW-0812">Transmembrane</keyword>
<dbReference type="Pfam" id="PF00196">
    <property type="entry name" value="GerE"/>
    <property type="match status" value="1"/>
</dbReference>
<dbReference type="Proteomes" id="UP000462014">
    <property type="component" value="Unassembled WGS sequence"/>
</dbReference>
<keyword evidence="1" id="KW-0805">Transcription regulation</keyword>
<dbReference type="PANTHER" id="PTHR44688">
    <property type="entry name" value="DNA-BINDING TRANSCRIPTIONAL ACTIVATOR DEVR_DOSR"/>
    <property type="match status" value="1"/>
</dbReference>
<keyword evidence="8" id="KW-1185">Reference proteome</keyword>
<evidence type="ECO:0000259" key="6">
    <source>
        <dbReference type="PROSITE" id="PS50043"/>
    </source>
</evidence>
<dbReference type="InterPro" id="IPR016032">
    <property type="entry name" value="Sig_transdc_resp-reg_C-effctor"/>
</dbReference>
<dbReference type="InterPro" id="IPR000792">
    <property type="entry name" value="Tscrpt_reg_LuxR_C"/>
</dbReference>
<feature type="transmembrane region" description="Helical" evidence="5">
    <location>
        <begin position="103"/>
        <end position="125"/>
    </location>
</feature>
<dbReference type="PROSITE" id="PS00622">
    <property type="entry name" value="HTH_LUXR_1"/>
    <property type="match status" value="1"/>
</dbReference>
<accession>A0A7K1T0B3</accession>
<dbReference type="InterPro" id="IPR036388">
    <property type="entry name" value="WH-like_DNA-bd_sf"/>
</dbReference>
<keyword evidence="5" id="KW-1133">Transmembrane helix</keyword>
<gene>
    <name evidence="7" type="ORF">GO621_15635</name>
</gene>
<keyword evidence="5" id="KW-0472">Membrane</keyword>
<feature type="transmembrane region" description="Helical" evidence="5">
    <location>
        <begin position="71"/>
        <end position="91"/>
    </location>
</feature>
<dbReference type="Gene3D" id="1.10.10.10">
    <property type="entry name" value="Winged helix-like DNA-binding domain superfamily/Winged helix DNA-binding domain"/>
    <property type="match status" value="1"/>
</dbReference>
<evidence type="ECO:0000313" key="7">
    <source>
        <dbReference type="EMBL" id="MVN22957.1"/>
    </source>
</evidence>